<feature type="signal peptide" evidence="2">
    <location>
        <begin position="1"/>
        <end position="24"/>
    </location>
</feature>
<dbReference type="Proteomes" id="UP001160142">
    <property type="component" value="Unassembled WGS sequence"/>
</dbReference>
<evidence type="ECO:0000256" key="2">
    <source>
        <dbReference type="SAM" id="SignalP"/>
    </source>
</evidence>
<dbReference type="PROSITE" id="PS51257">
    <property type="entry name" value="PROKAR_LIPOPROTEIN"/>
    <property type="match status" value="1"/>
</dbReference>
<evidence type="ECO:0000313" key="3">
    <source>
        <dbReference type="EMBL" id="MDH6181749.1"/>
    </source>
</evidence>
<accession>A0ABT6KRC2</accession>
<feature type="region of interest" description="Disordered" evidence="1">
    <location>
        <begin position="23"/>
        <end position="48"/>
    </location>
</feature>
<organism evidence="3 4">
    <name type="scientific">Antiquaquibacter oligotrophicus</name>
    <dbReference type="NCBI Taxonomy" id="2880260"/>
    <lineage>
        <taxon>Bacteria</taxon>
        <taxon>Bacillati</taxon>
        <taxon>Actinomycetota</taxon>
        <taxon>Actinomycetes</taxon>
        <taxon>Micrococcales</taxon>
        <taxon>Microbacteriaceae</taxon>
        <taxon>Antiquaquibacter</taxon>
    </lineage>
</organism>
<gene>
    <name evidence="3" type="ORF">M2152_001931</name>
</gene>
<evidence type="ECO:0000256" key="1">
    <source>
        <dbReference type="SAM" id="MobiDB-lite"/>
    </source>
</evidence>
<feature type="chain" id="PRO_5047216810" evidence="2">
    <location>
        <begin position="25"/>
        <end position="207"/>
    </location>
</feature>
<evidence type="ECO:0000313" key="4">
    <source>
        <dbReference type="Proteomes" id="UP001160142"/>
    </source>
</evidence>
<dbReference type="RefSeq" id="WP_322134053.1">
    <property type="nucleotide sequence ID" value="NZ_CP085036.1"/>
</dbReference>
<dbReference type="EMBL" id="JARXVQ010000001">
    <property type="protein sequence ID" value="MDH6181749.1"/>
    <property type="molecule type" value="Genomic_DNA"/>
</dbReference>
<name>A0ABT6KRC2_9MICO</name>
<sequence>MSLTRLLAVAAAVLLLAGCTATEATPTPSTSATAQSTPSPTPMATPEAPTASAIVLSLAGLAVVDSAGEAIREAAFTDPDGVLSLLDELNDTEPGVTDFTPKGFTSYQWPDVAVNVWAADTSVVVTSATIAGLPVRTADGVHVGSTRADVTQLLVFDVGYDEDGDGTSDWFGLEPVTVDKGTEYIGVGITGDTVTKLRAPDSDFRDI</sequence>
<proteinExistence type="predicted"/>
<comment type="caution">
    <text evidence="3">The sequence shown here is derived from an EMBL/GenBank/DDBJ whole genome shotgun (WGS) entry which is preliminary data.</text>
</comment>
<keyword evidence="2" id="KW-0732">Signal</keyword>
<keyword evidence="4" id="KW-1185">Reference proteome</keyword>
<protein>
    <submittedName>
        <fullName evidence="3">Uncharacterized protein</fullName>
    </submittedName>
</protein>
<reference evidence="3 4" key="1">
    <citation type="submission" date="2023-04" db="EMBL/GenBank/DDBJ databases">
        <title>Genome Encyclopedia of Bacteria and Archaea VI: Functional Genomics of Type Strains.</title>
        <authorList>
            <person name="Whitman W."/>
        </authorList>
    </citation>
    <scope>NUCLEOTIDE SEQUENCE [LARGE SCALE GENOMIC DNA]</scope>
    <source>
        <strain evidence="3 4">SG_E_30_P1</strain>
    </source>
</reference>